<dbReference type="HOGENOM" id="CLU_331909_0_0_1"/>
<dbReference type="AlphaFoldDB" id="B7G6D1"/>
<dbReference type="PANTHER" id="PTHR47942">
    <property type="entry name" value="TETRATRICOPEPTIDE REPEAT (TPR)-LIKE SUPERFAMILY PROTEIN-RELATED"/>
    <property type="match status" value="1"/>
</dbReference>
<dbReference type="PANTHER" id="PTHR47942:SF63">
    <property type="entry name" value="PENTATRICOPEPTIDE REPEAT-CONTAINING PROTEIN"/>
    <property type="match status" value="1"/>
</dbReference>
<dbReference type="NCBIfam" id="TIGR00756">
    <property type="entry name" value="PPR"/>
    <property type="match status" value="1"/>
</dbReference>
<gene>
    <name evidence="3" type="ORF">PHATRDRAFT_48215</name>
</gene>
<dbReference type="OrthoDB" id="185373at2759"/>
<dbReference type="KEGG" id="pti:PHATRDRAFT_48215"/>
<sequence length="879" mass="100061">MTSRRVTLCRRRLANPMCGAATAYVVNGAGTRVRLRNLRDTAESTHAILPRTPLHFPTRALSTFFFHPNMVSLYSRSFSSVSSSSLSSLATSSPSASPGHSPKREPEVEQRSQRPQQPTTLCQRLQTWRGKFSLDISHDQKPLNSLLDEINQWSKGLSKANTQRDTSLRLVVHELDVLVRALVQHKDPHAPVTQHALHTALSLYAKQQAHTPASPEPSQRALALFQCLQIPWSSIGPRERNVLIRQRRQQYQAVLLAIRHCREASQAPDPEHVWNKLTEEATRFRLYNLITTNGFNMVVAGMHRNPNRARHFWDTQLGRYGLTANAGTYDALVSVYQNQRHQGNWQAARQVWLDNWRAYIATPQPELRPMPVTLSRVLGLARDKPWQARNMLHEALHLQSQLPFGRRNIPMVDSGCVLHVLNALVQARLVVEAEQLLEDVQHRYYNEGATELQLNPKHFVVLLSGYTQDLTIQGLTRAEAFLKTIEKQFLLHPSQRMDAPSVSEPFDQTAYNIMATAYLNANRQDAVSQTERLMERMSNHAGTFQNCHLYPDRITYSILMRALVQERKLGFHHKVECLLLTMLDDLNTSRQPDVATFMVALEAWYRSDDPNAIQGAERLFRRIIFPVTRCYNFLLKFYVRDGLGDKAEAILKEMKDGKKPECVPDKYTYWAVLQTWRNSSHPERFDRAKRIFKLLLSLSESTWNDVALTILLSTLASTEVPANKNREAQELLDLNEQTLRHSCGSCGEPLSWSVPVVIAFIRACGETKGSEDDFREALRNIYDKEKLLGGKATPEVYAAVLDACSKLSVDPVQLGQEVCFIFEQCIKHGLVSYPLLNALRRVAKPDIYLYLTLQDSKNAPDMENIPDEWKKNVVATVTP</sequence>
<dbReference type="Gene3D" id="1.25.40.10">
    <property type="entry name" value="Tetratricopeptide repeat domain"/>
    <property type="match status" value="2"/>
</dbReference>
<dbReference type="InterPro" id="IPR002885">
    <property type="entry name" value="PPR_rpt"/>
</dbReference>
<feature type="region of interest" description="Disordered" evidence="2">
    <location>
        <begin position="88"/>
        <end position="120"/>
    </location>
</feature>
<dbReference type="STRING" id="556484.B7G6D1"/>
<evidence type="ECO:0000256" key="1">
    <source>
        <dbReference type="ARBA" id="ARBA00022737"/>
    </source>
</evidence>
<dbReference type="RefSeq" id="XP_002182705.1">
    <property type="nucleotide sequence ID" value="XM_002182669.1"/>
</dbReference>
<accession>B7G6D1</accession>
<proteinExistence type="predicted"/>
<dbReference type="PaxDb" id="2850-Phatr48215"/>
<feature type="compositionally biased region" description="Low complexity" evidence="2">
    <location>
        <begin position="88"/>
        <end position="97"/>
    </location>
</feature>
<dbReference type="InterPro" id="IPR011990">
    <property type="entry name" value="TPR-like_helical_dom_sf"/>
</dbReference>
<dbReference type="GeneID" id="7203527"/>
<evidence type="ECO:0000313" key="4">
    <source>
        <dbReference type="Proteomes" id="UP000000759"/>
    </source>
</evidence>
<evidence type="ECO:0000313" key="3">
    <source>
        <dbReference type="EMBL" id="EEC45992.1"/>
    </source>
</evidence>
<keyword evidence="1" id="KW-0677">Repeat</keyword>
<keyword evidence="4" id="KW-1185">Reference proteome</keyword>
<evidence type="ECO:0000256" key="2">
    <source>
        <dbReference type="SAM" id="MobiDB-lite"/>
    </source>
</evidence>
<protein>
    <submittedName>
        <fullName evidence="3">Uncharacterized protein</fullName>
    </submittedName>
</protein>
<feature type="compositionally biased region" description="Basic and acidic residues" evidence="2">
    <location>
        <begin position="102"/>
        <end position="112"/>
    </location>
</feature>
<dbReference type="Proteomes" id="UP000000759">
    <property type="component" value="Chromosome 16"/>
</dbReference>
<reference evidence="4" key="2">
    <citation type="submission" date="2008-08" db="EMBL/GenBank/DDBJ databases">
        <authorList>
            <consortium name="Diatom Consortium"/>
            <person name="Grigoriev I."/>
            <person name="Grimwood J."/>
            <person name="Kuo A."/>
            <person name="Otillar R.P."/>
            <person name="Salamov A."/>
            <person name="Detter J.C."/>
            <person name="Lindquist E."/>
            <person name="Shapiro H."/>
            <person name="Lucas S."/>
            <person name="Glavina del Rio T."/>
            <person name="Pitluck S."/>
            <person name="Rokhsar D."/>
            <person name="Bowler C."/>
        </authorList>
    </citation>
    <scope>GENOME REANNOTATION</scope>
    <source>
        <strain evidence="4">CCAP 1055/1</strain>
    </source>
</reference>
<dbReference type="EMBL" id="CM000618">
    <property type="protein sequence ID" value="EEC45992.1"/>
    <property type="molecule type" value="Genomic_DNA"/>
</dbReference>
<reference evidence="3 4" key="1">
    <citation type="journal article" date="2008" name="Nature">
        <title>The Phaeodactylum genome reveals the evolutionary history of diatom genomes.</title>
        <authorList>
            <person name="Bowler C."/>
            <person name="Allen A.E."/>
            <person name="Badger J.H."/>
            <person name="Grimwood J."/>
            <person name="Jabbari K."/>
            <person name="Kuo A."/>
            <person name="Maheswari U."/>
            <person name="Martens C."/>
            <person name="Maumus F."/>
            <person name="Otillar R.P."/>
            <person name="Rayko E."/>
            <person name="Salamov A."/>
            <person name="Vandepoele K."/>
            <person name="Beszteri B."/>
            <person name="Gruber A."/>
            <person name="Heijde M."/>
            <person name="Katinka M."/>
            <person name="Mock T."/>
            <person name="Valentin K."/>
            <person name="Verret F."/>
            <person name="Berges J.A."/>
            <person name="Brownlee C."/>
            <person name="Cadoret J.P."/>
            <person name="Chiovitti A."/>
            <person name="Choi C.J."/>
            <person name="Coesel S."/>
            <person name="De Martino A."/>
            <person name="Detter J.C."/>
            <person name="Durkin C."/>
            <person name="Falciatore A."/>
            <person name="Fournet J."/>
            <person name="Haruta M."/>
            <person name="Huysman M.J."/>
            <person name="Jenkins B.D."/>
            <person name="Jiroutova K."/>
            <person name="Jorgensen R.E."/>
            <person name="Joubert Y."/>
            <person name="Kaplan A."/>
            <person name="Kroger N."/>
            <person name="Kroth P.G."/>
            <person name="La Roche J."/>
            <person name="Lindquist E."/>
            <person name="Lommer M."/>
            <person name="Martin-Jezequel V."/>
            <person name="Lopez P.J."/>
            <person name="Lucas S."/>
            <person name="Mangogna M."/>
            <person name="McGinnis K."/>
            <person name="Medlin L.K."/>
            <person name="Montsant A."/>
            <person name="Oudot-Le Secq M.P."/>
            <person name="Napoli C."/>
            <person name="Obornik M."/>
            <person name="Parker M.S."/>
            <person name="Petit J.L."/>
            <person name="Porcel B.M."/>
            <person name="Poulsen N."/>
            <person name="Robison M."/>
            <person name="Rychlewski L."/>
            <person name="Rynearson T.A."/>
            <person name="Schmutz J."/>
            <person name="Shapiro H."/>
            <person name="Siaut M."/>
            <person name="Stanley M."/>
            <person name="Sussman M.R."/>
            <person name="Taylor A.R."/>
            <person name="Vardi A."/>
            <person name="von Dassow P."/>
            <person name="Vyverman W."/>
            <person name="Willis A."/>
            <person name="Wyrwicz L.S."/>
            <person name="Rokhsar D.S."/>
            <person name="Weissenbach J."/>
            <person name="Armbrust E.V."/>
            <person name="Green B.R."/>
            <person name="Van de Peer Y."/>
            <person name="Grigoriev I.V."/>
        </authorList>
    </citation>
    <scope>NUCLEOTIDE SEQUENCE [LARGE SCALE GENOMIC DNA]</scope>
    <source>
        <strain evidence="3 4">CCAP 1055/1</strain>
    </source>
</reference>
<dbReference type="InParanoid" id="B7G6D1"/>
<dbReference type="InterPro" id="IPR051222">
    <property type="entry name" value="PPR/CCM1_RNA-binding"/>
</dbReference>
<dbReference type="Pfam" id="PF01535">
    <property type="entry name" value="PPR"/>
    <property type="match status" value="1"/>
</dbReference>
<name>B7G6D1_PHATC</name>
<organism evidence="3 4">
    <name type="scientific">Phaeodactylum tricornutum (strain CCAP 1055/1)</name>
    <dbReference type="NCBI Taxonomy" id="556484"/>
    <lineage>
        <taxon>Eukaryota</taxon>
        <taxon>Sar</taxon>
        <taxon>Stramenopiles</taxon>
        <taxon>Ochrophyta</taxon>
        <taxon>Bacillariophyta</taxon>
        <taxon>Bacillariophyceae</taxon>
        <taxon>Bacillariophycidae</taxon>
        <taxon>Naviculales</taxon>
        <taxon>Phaeodactylaceae</taxon>
        <taxon>Phaeodactylum</taxon>
    </lineage>
</organism>